<comment type="caution">
    <text evidence="1">The sequence shown here is derived from an EMBL/GenBank/DDBJ whole genome shotgun (WGS) entry which is preliminary data.</text>
</comment>
<sequence length="83" mass="9055">MVGWRDMVTFFVDVVEWRASHAGRARSPALHDGGREVRSEWRGGRIRRSRGGAACAGADVACGMAVHTVSYNIFDMVEAGFNA</sequence>
<accession>A0A645AUZ5</accession>
<protein>
    <submittedName>
        <fullName evidence="1">Uncharacterized protein</fullName>
    </submittedName>
</protein>
<dbReference type="AlphaFoldDB" id="A0A645AUZ5"/>
<proteinExistence type="predicted"/>
<organism evidence="1">
    <name type="scientific">bioreactor metagenome</name>
    <dbReference type="NCBI Taxonomy" id="1076179"/>
    <lineage>
        <taxon>unclassified sequences</taxon>
        <taxon>metagenomes</taxon>
        <taxon>ecological metagenomes</taxon>
    </lineage>
</organism>
<evidence type="ECO:0000313" key="1">
    <source>
        <dbReference type="EMBL" id="MPM56121.1"/>
    </source>
</evidence>
<gene>
    <name evidence="1" type="ORF">SDC9_102920</name>
</gene>
<dbReference type="EMBL" id="VSSQ01015592">
    <property type="protein sequence ID" value="MPM56121.1"/>
    <property type="molecule type" value="Genomic_DNA"/>
</dbReference>
<name>A0A645AUZ5_9ZZZZ</name>
<reference evidence="1" key="1">
    <citation type="submission" date="2019-08" db="EMBL/GenBank/DDBJ databases">
        <authorList>
            <person name="Kucharzyk K."/>
            <person name="Murdoch R.W."/>
            <person name="Higgins S."/>
            <person name="Loffler F."/>
        </authorList>
    </citation>
    <scope>NUCLEOTIDE SEQUENCE</scope>
</reference>